<accession>A0A6A4H134</accession>
<dbReference type="PANTHER" id="PTHR43157">
    <property type="entry name" value="PHOSPHATIDYLINOSITOL-GLYCAN BIOSYNTHESIS CLASS F PROTEIN-RELATED"/>
    <property type="match status" value="1"/>
</dbReference>
<reference evidence="2" key="1">
    <citation type="journal article" date="2019" name="Environ. Microbiol.">
        <title>Fungal ecological strategies reflected in gene transcription - a case study of two litter decomposers.</title>
        <authorList>
            <person name="Barbi F."/>
            <person name="Kohler A."/>
            <person name="Barry K."/>
            <person name="Baskaran P."/>
            <person name="Daum C."/>
            <person name="Fauchery L."/>
            <person name="Ihrmark K."/>
            <person name="Kuo A."/>
            <person name="LaButti K."/>
            <person name="Lipzen A."/>
            <person name="Morin E."/>
            <person name="Grigoriev I.V."/>
            <person name="Henrissat B."/>
            <person name="Lindahl B."/>
            <person name="Martin F."/>
        </authorList>
    </citation>
    <scope>NUCLEOTIDE SEQUENCE</scope>
    <source>
        <strain evidence="2">JB14</strain>
    </source>
</reference>
<dbReference type="GO" id="GO:0016491">
    <property type="term" value="F:oxidoreductase activity"/>
    <property type="evidence" value="ECO:0007669"/>
    <property type="project" value="UniProtKB-KW"/>
</dbReference>
<gene>
    <name evidence="2" type="ORF">BT96DRAFT_967603</name>
</gene>
<dbReference type="AlphaFoldDB" id="A0A6A4H134"/>
<dbReference type="OrthoDB" id="191139at2759"/>
<keyword evidence="1" id="KW-0560">Oxidoreductase</keyword>
<evidence type="ECO:0000313" key="2">
    <source>
        <dbReference type="EMBL" id="KAE9391380.1"/>
    </source>
</evidence>
<evidence type="ECO:0000256" key="1">
    <source>
        <dbReference type="ARBA" id="ARBA00023002"/>
    </source>
</evidence>
<dbReference type="PRINTS" id="PR00081">
    <property type="entry name" value="GDHRDH"/>
</dbReference>
<dbReference type="SUPFAM" id="SSF51735">
    <property type="entry name" value="NAD(P)-binding Rossmann-fold domains"/>
    <property type="match status" value="1"/>
</dbReference>
<evidence type="ECO:0000313" key="3">
    <source>
        <dbReference type="Proteomes" id="UP000799118"/>
    </source>
</evidence>
<proteinExistence type="predicted"/>
<dbReference type="Gene3D" id="3.40.50.720">
    <property type="entry name" value="NAD(P)-binding Rossmann-like Domain"/>
    <property type="match status" value="1"/>
</dbReference>
<organism evidence="2 3">
    <name type="scientific">Gymnopus androsaceus JB14</name>
    <dbReference type="NCBI Taxonomy" id="1447944"/>
    <lineage>
        <taxon>Eukaryota</taxon>
        <taxon>Fungi</taxon>
        <taxon>Dikarya</taxon>
        <taxon>Basidiomycota</taxon>
        <taxon>Agaricomycotina</taxon>
        <taxon>Agaricomycetes</taxon>
        <taxon>Agaricomycetidae</taxon>
        <taxon>Agaricales</taxon>
        <taxon>Marasmiineae</taxon>
        <taxon>Omphalotaceae</taxon>
        <taxon>Gymnopus</taxon>
    </lineage>
</organism>
<dbReference type="InterPro" id="IPR002347">
    <property type="entry name" value="SDR_fam"/>
</dbReference>
<dbReference type="InterPro" id="IPR036291">
    <property type="entry name" value="NAD(P)-bd_dom_sf"/>
</dbReference>
<name>A0A6A4H134_9AGAR</name>
<sequence>MTVSRKSISEDDLTDLNGKVAIVTGGNTGIGYATVQFLARKGAKVYIAARSGDKARDAIREIEAELQKDATGGNVGSVHWLPLNLSDPRLAKEAGTQFLREEERLDILVSVYWNCNAHLHAISISHISHFVLTETLLPLLKSTAALDESDVRIVNVTSIAHKQANPDSFIGKESLNKQYGMSLTTYGSSKLANILHIKHLQARLNSESVKITCLAVHPGPVLTVGAKGFLNAIPLFGWFLKTVVGPMVFVPWRKGAMTSAFAAAGKEVAASRKSDNETQRKLYEGAYLTPVANIMEPSKYAMDERLQKELYDTTVQILGEMNL</sequence>
<dbReference type="Pfam" id="PF00106">
    <property type="entry name" value="adh_short"/>
    <property type="match status" value="1"/>
</dbReference>
<protein>
    <submittedName>
        <fullName evidence="2">NAD(P)-binding protein</fullName>
    </submittedName>
</protein>
<dbReference type="PANTHER" id="PTHR43157:SF31">
    <property type="entry name" value="PHOSPHATIDYLINOSITOL-GLYCAN BIOSYNTHESIS CLASS F PROTEIN"/>
    <property type="match status" value="1"/>
</dbReference>
<keyword evidence="3" id="KW-1185">Reference proteome</keyword>
<dbReference type="Proteomes" id="UP000799118">
    <property type="component" value="Unassembled WGS sequence"/>
</dbReference>
<dbReference type="EMBL" id="ML769626">
    <property type="protein sequence ID" value="KAE9391380.1"/>
    <property type="molecule type" value="Genomic_DNA"/>
</dbReference>